<evidence type="ECO:0000313" key="2">
    <source>
        <dbReference type="Proteomes" id="UP000265836"/>
    </source>
</evidence>
<dbReference type="AlphaFoldDB" id="A0A397MF66"/>
<accession>A0A397MF66</accession>
<name>A0A397MF66_ECTOL</name>
<reference evidence="1 2" key="1">
    <citation type="submission" date="2018-08" db="EMBL/GenBank/DDBJ databases">
        <title>Genome sequencing of rice bacterial endophytes.</title>
        <authorList>
            <person name="Venturi V."/>
        </authorList>
    </citation>
    <scope>NUCLEOTIDE SEQUENCE [LARGE SCALE GENOMIC DNA]</scope>
    <source>
        <strain evidence="1 2">E1205</strain>
    </source>
</reference>
<protein>
    <submittedName>
        <fullName evidence="1">Uncharacterized protein</fullName>
    </submittedName>
</protein>
<evidence type="ECO:0000313" key="1">
    <source>
        <dbReference type="EMBL" id="RIA21407.1"/>
    </source>
</evidence>
<dbReference type="RefSeq" id="WP_119694231.1">
    <property type="nucleotide sequence ID" value="NZ_QXDA01000005.1"/>
</dbReference>
<dbReference type="EMBL" id="QXDA01000005">
    <property type="protein sequence ID" value="RIA21407.1"/>
    <property type="molecule type" value="Genomic_DNA"/>
</dbReference>
<organism evidence="1 2">
    <name type="scientific">Ectopseudomonas oleovorans</name>
    <name type="common">Pseudomonas oleovorans</name>
    <dbReference type="NCBI Taxonomy" id="301"/>
    <lineage>
        <taxon>Bacteria</taxon>
        <taxon>Pseudomonadati</taxon>
        <taxon>Pseudomonadota</taxon>
        <taxon>Gammaproteobacteria</taxon>
        <taxon>Pseudomonadales</taxon>
        <taxon>Pseudomonadaceae</taxon>
        <taxon>Ectopseudomonas</taxon>
    </lineage>
</organism>
<comment type="caution">
    <text evidence="1">The sequence shown here is derived from an EMBL/GenBank/DDBJ whole genome shotgun (WGS) entry which is preliminary data.</text>
</comment>
<sequence length="70" mass="8051">MPIPPQPRTFRCLACNWQSTTIPLSDCLLSGIDWHSTCPKCHNDALDCRLATRSEIMKKRLSDFLRPRHA</sequence>
<gene>
    <name evidence="1" type="ORF">DFO61_3830</name>
</gene>
<proteinExistence type="predicted"/>
<dbReference type="Proteomes" id="UP000265836">
    <property type="component" value="Unassembled WGS sequence"/>
</dbReference>